<sequence>MKKGRTTPHLLVLLLWSFVWSFFLICNRASCFRYGSSEAKGVLTIGRKRSGFRNRKKVFVLQNYGKEFSERVKKLNHLSNFLKIDAYPSSFIKRTIKIDELKRKYEHLENGEKDDKERYVIYGRVTVKRNDGMFLNVQDDGGTVQIYVDAHLALKGASKWKGKRNDCLESQGENEQGKKNTCPDAEQNRISCSHGDGNATHEGESQFPLGKEGEIPHKENSIRVRKIIEVGDFIAIKGFVRKSQRGEITLHAEEIFLLAKSLHPLPDKYKGMKDVEYKYRKRYLDFLINKEEKEKILTRFYVIQEIRKFLLKKKYTEVDTPILQSIAGGASAKPFETLLNSLNLVLYLRIAPELYLKKLIISGISEQIFEFSKCFRNEGLSTIHNPEFTLLEIYKAYSNYKYMITFVEKLIKSVSKKISLRSSDDKSLLYENKWKKISFMKILKDYTCVDFLNLSFDEAYNEAKKLNVTFDQGKEYLNWGLVTEEVFKRKVEPFLDKHPIHIYHLPAETSPLAKTLSKNKRLSERFETYIGKMEIANGYSEEANPLMQERKFISQYTLKHKKREDRSIHYTDGFTPPDDARSDDNRGDPNHGNIPSGQEFPKGPEQIKSKMQHMENDHHEIDYDYVTALAHGLPPTGGLGIGIDRLCMLLTNSSSIKNVLPFPIIKPH</sequence>
<dbReference type="InterPro" id="IPR002313">
    <property type="entry name" value="Lys-tRNA-ligase_II"/>
</dbReference>
<dbReference type="AlphaFoldDB" id="A0A1Y3DVW9"/>
<evidence type="ECO:0000256" key="3">
    <source>
        <dbReference type="ARBA" id="ARBA00022723"/>
    </source>
</evidence>
<dbReference type="GO" id="GO:0000049">
    <property type="term" value="F:tRNA binding"/>
    <property type="evidence" value="ECO:0007669"/>
    <property type="project" value="TreeGrafter"/>
</dbReference>
<dbReference type="GO" id="GO:0004824">
    <property type="term" value="F:lysine-tRNA ligase activity"/>
    <property type="evidence" value="ECO:0007669"/>
    <property type="project" value="UniProtKB-EC"/>
</dbReference>
<dbReference type="VEuPathDB" id="PlasmoDB:PKNH_1341300"/>
<evidence type="ECO:0000256" key="2">
    <source>
        <dbReference type="ARBA" id="ARBA00022598"/>
    </source>
</evidence>
<organism evidence="11 12">
    <name type="scientific">Plasmodium knowlesi</name>
    <dbReference type="NCBI Taxonomy" id="5850"/>
    <lineage>
        <taxon>Eukaryota</taxon>
        <taxon>Sar</taxon>
        <taxon>Alveolata</taxon>
        <taxon>Apicomplexa</taxon>
        <taxon>Aconoidasida</taxon>
        <taxon>Haemosporida</taxon>
        <taxon>Plasmodiidae</taxon>
        <taxon>Plasmodium</taxon>
        <taxon>Plasmodium (Plasmodium)</taxon>
    </lineage>
</organism>
<dbReference type="HAMAP" id="MF_00252">
    <property type="entry name" value="Lys_tRNA_synth_class2"/>
    <property type="match status" value="1"/>
</dbReference>
<evidence type="ECO:0000256" key="7">
    <source>
        <dbReference type="ARBA" id="ARBA00030563"/>
    </source>
</evidence>
<dbReference type="EC" id="6.1.1.6" evidence="1"/>
<dbReference type="InterPro" id="IPR018149">
    <property type="entry name" value="Lys-tRNA-synth_II_C"/>
</dbReference>
<dbReference type="SUPFAM" id="SSF50249">
    <property type="entry name" value="Nucleic acid-binding proteins"/>
    <property type="match status" value="2"/>
</dbReference>
<dbReference type="VEuPathDB" id="PlasmoDB:PKA1H_130046100"/>
<dbReference type="OrthoDB" id="21243at2759"/>
<dbReference type="VEuPathDB" id="PlasmoDB:PKNOH_S05385100"/>
<dbReference type="InterPro" id="IPR044136">
    <property type="entry name" value="Lys-tRNA-ligase_II_N"/>
</dbReference>
<dbReference type="PRINTS" id="PR00982">
    <property type="entry name" value="TRNASYNTHLYS"/>
</dbReference>
<dbReference type="Gene3D" id="2.40.50.140">
    <property type="entry name" value="Nucleic acid-binding proteins"/>
    <property type="match status" value="1"/>
</dbReference>
<feature type="region of interest" description="Disordered" evidence="8">
    <location>
        <begin position="167"/>
        <end position="214"/>
    </location>
</feature>
<dbReference type="GO" id="GO:0006430">
    <property type="term" value="P:lysyl-tRNA aminoacylation"/>
    <property type="evidence" value="ECO:0007669"/>
    <property type="project" value="InterPro"/>
</dbReference>
<dbReference type="InterPro" id="IPR004364">
    <property type="entry name" value="Aa-tRNA-synt_II"/>
</dbReference>
<evidence type="ECO:0000313" key="11">
    <source>
        <dbReference type="EMBL" id="OTN67595.1"/>
    </source>
</evidence>
<protein>
    <recommendedName>
        <fullName evidence="1">lysine--tRNA ligase</fullName>
        <ecNumber evidence="1">6.1.1.6</ecNumber>
    </recommendedName>
    <alternativeName>
        <fullName evidence="7">Lysyl-tRNA synthetase</fullName>
    </alternativeName>
</protein>
<dbReference type="GO" id="GO:0005829">
    <property type="term" value="C:cytosol"/>
    <property type="evidence" value="ECO:0007669"/>
    <property type="project" value="TreeGrafter"/>
</dbReference>
<feature type="domain" description="Aminoacyl-transfer RNA synthetases class-II family profile" evidence="10">
    <location>
        <begin position="302"/>
        <end position="661"/>
    </location>
</feature>
<dbReference type="Proteomes" id="UP000195012">
    <property type="component" value="Unassembled WGS sequence"/>
</dbReference>
<keyword evidence="5" id="KW-0067">ATP-binding</keyword>
<dbReference type="PANTHER" id="PTHR42918:SF15">
    <property type="entry name" value="LYSINE--TRNA LIGASE, CHLOROPLASTIC_MITOCHONDRIAL"/>
    <property type="match status" value="1"/>
</dbReference>
<comment type="caution">
    <text evidence="11">The sequence shown here is derived from an EMBL/GenBank/DDBJ whole genome shotgun (WGS) entry which is preliminary data.</text>
</comment>
<evidence type="ECO:0000256" key="6">
    <source>
        <dbReference type="ARBA" id="ARBA00023146"/>
    </source>
</evidence>
<evidence type="ECO:0000256" key="8">
    <source>
        <dbReference type="SAM" id="MobiDB-lite"/>
    </source>
</evidence>
<dbReference type="CDD" id="cd04322">
    <property type="entry name" value="LysRS_N"/>
    <property type="match status" value="1"/>
</dbReference>
<dbReference type="InterPro" id="IPR045864">
    <property type="entry name" value="aa-tRNA-synth_II/BPL/LPL"/>
</dbReference>
<dbReference type="PROSITE" id="PS50862">
    <property type="entry name" value="AA_TRNA_LIGASE_II"/>
    <property type="match status" value="1"/>
</dbReference>
<dbReference type="InterPro" id="IPR012340">
    <property type="entry name" value="NA-bd_OB-fold"/>
</dbReference>
<dbReference type="SUPFAM" id="SSF55681">
    <property type="entry name" value="Class II aaRS and biotin synthetases"/>
    <property type="match status" value="1"/>
</dbReference>
<keyword evidence="2 11" id="KW-0436">Ligase</keyword>
<dbReference type="InterPro" id="IPR006195">
    <property type="entry name" value="aa-tRNA-synth_II"/>
</dbReference>
<dbReference type="EMBL" id="NETL01000019">
    <property type="protein sequence ID" value="OTN67595.1"/>
    <property type="molecule type" value="Genomic_DNA"/>
</dbReference>
<accession>A0A1Y3DVW9</accession>
<name>A0A1Y3DVW9_PLAKN</name>
<dbReference type="Pfam" id="PF00152">
    <property type="entry name" value="tRNA-synt_2"/>
    <property type="match status" value="2"/>
</dbReference>
<evidence type="ECO:0000256" key="9">
    <source>
        <dbReference type="SAM" id="SignalP"/>
    </source>
</evidence>
<keyword evidence="9" id="KW-0732">Signal</keyword>
<proteinExistence type="inferred from homology"/>
<evidence type="ECO:0000256" key="1">
    <source>
        <dbReference type="ARBA" id="ARBA00013166"/>
    </source>
</evidence>
<evidence type="ECO:0000313" key="12">
    <source>
        <dbReference type="Proteomes" id="UP000195012"/>
    </source>
</evidence>
<feature type="region of interest" description="Disordered" evidence="8">
    <location>
        <begin position="567"/>
        <end position="604"/>
    </location>
</feature>
<evidence type="ECO:0000256" key="4">
    <source>
        <dbReference type="ARBA" id="ARBA00022741"/>
    </source>
</evidence>
<keyword evidence="6" id="KW-0030">Aminoacyl-tRNA synthetase</keyword>
<feature type="compositionally biased region" description="Basic and acidic residues" evidence="8">
    <location>
        <begin position="578"/>
        <end position="589"/>
    </location>
</feature>
<evidence type="ECO:0000256" key="5">
    <source>
        <dbReference type="ARBA" id="ARBA00022840"/>
    </source>
</evidence>
<feature type="chain" id="PRO_5011000628" description="lysine--tRNA ligase" evidence="9">
    <location>
        <begin position="22"/>
        <end position="668"/>
    </location>
</feature>
<reference evidence="11 12" key="1">
    <citation type="submission" date="2017-05" db="EMBL/GenBank/DDBJ databases">
        <title>PacBio assembly of a Plasmodium knowlesi genome sequence with Hi-C correction and manual annotation of the SICAvar gene family.</title>
        <authorList>
            <person name="Lapp S.A."/>
            <person name="Geraldo J.A."/>
            <person name="Chien J.-T."/>
            <person name="Ay F."/>
            <person name="Pakala S.B."/>
            <person name="Batugedara G."/>
            <person name="Humphrey J.C."/>
            <person name="Debarry J.D."/>
            <person name="Le Roch K.G."/>
            <person name="Galinski M.R."/>
            <person name="Kissinger J.C."/>
        </authorList>
    </citation>
    <scope>NUCLEOTIDE SEQUENCE [LARGE SCALE GENOMIC DNA]</scope>
    <source>
        <strain evidence="12">Malayan Strain Pk1 (A+)</strain>
    </source>
</reference>
<keyword evidence="3" id="KW-0479">Metal-binding</keyword>
<dbReference type="Gene3D" id="3.30.930.10">
    <property type="entry name" value="Bira Bifunctional Protein, Domain 2"/>
    <property type="match status" value="1"/>
</dbReference>
<dbReference type="PANTHER" id="PTHR42918">
    <property type="entry name" value="LYSYL-TRNA SYNTHETASE"/>
    <property type="match status" value="1"/>
</dbReference>
<keyword evidence="4" id="KW-0547">Nucleotide-binding</keyword>
<dbReference type="GO" id="GO:0046872">
    <property type="term" value="F:metal ion binding"/>
    <property type="evidence" value="ECO:0007669"/>
    <property type="project" value="UniProtKB-KW"/>
</dbReference>
<gene>
    <name evidence="11" type="ORF">PKNOH_S05385100</name>
</gene>
<dbReference type="GO" id="GO:0005524">
    <property type="term" value="F:ATP binding"/>
    <property type="evidence" value="ECO:0007669"/>
    <property type="project" value="UniProtKB-KW"/>
</dbReference>
<evidence type="ECO:0000259" key="10">
    <source>
        <dbReference type="PROSITE" id="PS50862"/>
    </source>
</evidence>
<feature type="signal peptide" evidence="9">
    <location>
        <begin position="1"/>
        <end position="21"/>
    </location>
</feature>